<keyword evidence="5 13" id="KW-0349">Heme</keyword>
<evidence type="ECO:0000256" key="1">
    <source>
        <dbReference type="ARBA" id="ARBA00001971"/>
    </source>
</evidence>
<dbReference type="GO" id="GO:0016705">
    <property type="term" value="F:oxidoreductase activity, acting on paired donors, with incorporation or reduction of molecular oxygen"/>
    <property type="evidence" value="ECO:0007669"/>
    <property type="project" value="InterPro"/>
</dbReference>
<dbReference type="PRINTS" id="PR00463">
    <property type="entry name" value="EP450I"/>
</dbReference>
<comment type="similarity">
    <text evidence="4 14">Belongs to the cytochrome P450 family.</text>
</comment>
<dbReference type="InterPro" id="IPR001128">
    <property type="entry name" value="Cyt_P450"/>
</dbReference>
<keyword evidence="17" id="KW-1185">Reference proteome</keyword>
<dbReference type="PANTHER" id="PTHR24305:SF166">
    <property type="entry name" value="CYTOCHROME P450 12A4, MITOCHONDRIAL-RELATED"/>
    <property type="match status" value="1"/>
</dbReference>
<evidence type="ECO:0000256" key="13">
    <source>
        <dbReference type="PIRSR" id="PIRSR602401-1"/>
    </source>
</evidence>
<gene>
    <name evidence="16" type="ORF">K435DRAFT_672417</name>
</gene>
<dbReference type="PRINTS" id="PR00385">
    <property type="entry name" value="P450"/>
</dbReference>
<dbReference type="GO" id="GO:0005506">
    <property type="term" value="F:iron ion binding"/>
    <property type="evidence" value="ECO:0007669"/>
    <property type="project" value="InterPro"/>
</dbReference>
<dbReference type="SUPFAM" id="SSF48264">
    <property type="entry name" value="Cytochrome P450"/>
    <property type="match status" value="1"/>
</dbReference>
<feature type="signal peptide" evidence="15">
    <location>
        <begin position="1"/>
        <end position="19"/>
    </location>
</feature>
<dbReference type="PANTHER" id="PTHR24305">
    <property type="entry name" value="CYTOCHROME P450"/>
    <property type="match status" value="1"/>
</dbReference>
<evidence type="ECO:0000256" key="14">
    <source>
        <dbReference type="RuleBase" id="RU000461"/>
    </source>
</evidence>
<evidence type="ECO:0000256" key="12">
    <source>
        <dbReference type="ARBA" id="ARBA00023136"/>
    </source>
</evidence>
<sequence length="471" mass="53781">MFIASVALLFVLLVGRTRRDPLNKFPGPFIARWTTLYRGYYDLVKKGGWLKHLEVLHRMYGPIVRVGPNELHFNDPRAYGEIYSLGSCFHKDPVLYGSFGNTVDSVFTTPDPQDAAVFRNILAPYLSRRAVIKREHIIRDKVEKLISSLESYGPETGSPANLDHAIPSTALDILTELMFTRSFNMLSVPEFNHLFVRREEPALLNIWLTKYLPDSTTPVFGALTRLVLAHGPFKGVVQAQIKLIREELDRTLEDFDLIQEQIINRENSKATLGRLNTLLRPRRLISEIINLRFAGTDTISNACLVALRYVLTRREVLKRLLQELDDAWTKNSDSDMTYEQLEKLPYLTAVIKESLRLSHGVVSPKGRIVGPGDAILLGETIPAGTVIGISSIFVHWNPRLFPEPKKFDPQRWLNTKPNVDPEVNSEKYLVNFSRGPRSCIGFNLAWCELYLLLGYLFRKLEFVLPEEYDPE</sequence>
<dbReference type="GO" id="GO:0004497">
    <property type="term" value="F:monooxygenase activity"/>
    <property type="evidence" value="ECO:0007669"/>
    <property type="project" value="UniProtKB-KW"/>
</dbReference>
<proteinExistence type="inferred from homology"/>
<evidence type="ECO:0000256" key="8">
    <source>
        <dbReference type="ARBA" id="ARBA00022989"/>
    </source>
</evidence>
<dbReference type="InterPro" id="IPR050121">
    <property type="entry name" value="Cytochrome_P450_monoxygenase"/>
</dbReference>
<dbReference type="CDD" id="cd11062">
    <property type="entry name" value="CYP58-like"/>
    <property type="match status" value="1"/>
</dbReference>
<evidence type="ECO:0000256" key="3">
    <source>
        <dbReference type="ARBA" id="ARBA00004721"/>
    </source>
</evidence>
<name>A0A4V4HES7_DENBC</name>
<feature type="binding site" description="axial binding residue" evidence="13">
    <location>
        <position position="439"/>
    </location>
    <ligand>
        <name>heme</name>
        <dbReference type="ChEBI" id="CHEBI:30413"/>
    </ligand>
    <ligandPart>
        <name>Fe</name>
        <dbReference type="ChEBI" id="CHEBI:18248"/>
    </ligandPart>
</feature>
<comment type="subcellular location">
    <subcellularLocation>
        <location evidence="2">Membrane</location>
    </subcellularLocation>
</comment>
<comment type="cofactor">
    <cofactor evidence="1 13">
        <name>heme</name>
        <dbReference type="ChEBI" id="CHEBI:30413"/>
    </cofactor>
</comment>
<dbReference type="GO" id="GO:0020037">
    <property type="term" value="F:heme binding"/>
    <property type="evidence" value="ECO:0007669"/>
    <property type="project" value="InterPro"/>
</dbReference>
<protein>
    <submittedName>
        <fullName evidence="16">Cytochrome P450</fullName>
    </submittedName>
</protein>
<comment type="pathway">
    <text evidence="3">Secondary metabolite biosynthesis; terpenoid biosynthesis.</text>
</comment>
<evidence type="ECO:0000256" key="15">
    <source>
        <dbReference type="SAM" id="SignalP"/>
    </source>
</evidence>
<evidence type="ECO:0000256" key="10">
    <source>
        <dbReference type="ARBA" id="ARBA00023004"/>
    </source>
</evidence>
<evidence type="ECO:0000313" key="16">
    <source>
        <dbReference type="EMBL" id="THU92245.1"/>
    </source>
</evidence>
<evidence type="ECO:0000256" key="11">
    <source>
        <dbReference type="ARBA" id="ARBA00023033"/>
    </source>
</evidence>
<keyword evidence="8" id="KW-1133">Transmembrane helix</keyword>
<evidence type="ECO:0000256" key="2">
    <source>
        <dbReference type="ARBA" id="ARBA00004370"/>
    </source>
</evidence>
<accession>A0A4V4HES7</accession>
<evidence type="ECO:0000256" key="5">
    <source>
        <dbReference type="ARBA" id="ARBA00022617"/>
    </source>
</evidence>
<dbReference type="EMBL" id="ML179284">
    <property type="protein sequence ID" value="THU92245.1"/>
    <property type="molecule type" value="Genomic_DNA"/>
</dbReference>
<keyword evidence="9 14" id="KW-0560">Oxidoreductase</keyword>
<evidence type="ECO:0000256" key="6">
    <source>
        <dbReference type="ARBA" id="ARBA00022692"/>
    </source>
</evidence>
<keyword evidence="12" id="KW-0472">Membrane</keyword>
<dbReference type="Proteomes" id="UP000297245">
    <property type="component" value="Unassembled WGS sequence"/>
</dbReference>
<dbReference type="Gene3D" id="1.10.630.10">
    <property type="entry name" value="Cytochrome P450"/>
    <property type="match status" value="1"/>
</dbReference>
<keyword evidence="6" id="KW-0812">Transmembrane</keyword>
<reference evidence="16 17" key="1">
    <citation type="journal article" date="2019" name="Nat. Ecol. Evol.">
        <title>Megaphylogeny resolves global patterns of mushroom evolution.</title>
        <authorList>
            <person name="Varga T."/>
            <person name="Krizsan K."/>
            <person name="Foldi C."/>
            <person name="Dima B."/>
            <person name="Sanchez-Garcia M."/>
            <person name="Sanchez-Ramirez S."/>
            <person name="Szollosi G.J."/>
            <person name="Szarkandi J.G."/>
            <person name="Papp V."/>
            <person name="Albert L."/>
            <person name="Andreopoulos W."/>
            <person name="Angelini C."/>
            <person name="Antonin V."/>
            <person name="Barry K.W."/>
            <person name="Bougher N.L."/>
            <person name="Buchanan P."/>
            <person name="Buyck B."/>
            <person name="Bense V."/>
            <person name="Catcheside P."/>
            <person name="Chovatia M."/>
            <person name="Cooper J."/>
            <person name="Damon W."/>
            <person name="Desjardin D."/>
            <person name="Finy P."/>
            <person name="Geml J."/>
            <person name="Haridas S."/>
            <person name="Hughes K."/>
            <person name="Justo A."/>
            <person name="Karasinski D."/>
            <person name="Kautmanova I."/>
            <person name="Kiss B."/>
            <person name="Kocsube S."/>
            <person name="Kotiranta H."/>
            <person name="LaButti K.M."/>
            <person name="Lechner B.E."/>
            <person name="Liimatainen K."/>
            <person name="Lipzen A."/>
            <person name="Lukacs Z."/>
            <person name="Mihaltcheva S."/>
            <person name="Morgado L.N."/>
            <person name="Niskanen T."/>
            <person name="Noordeloos M.E."/>
            <person name="Ohm R.A."/>
            <person name="Ortiz-Santana B."/>
            <person name="Ovrebo C."/>
            <person name="Racz N."/>
            <person name="Riley R."/>
            <person name="Savchenko A."/>
            <person name="Shiryaev A."/>
            <person name="Soop K."/>
            <person name="Spirin V."/>
            <person name="Szebenyi C."/>
            <person name="Tomsovsky M."/>
            <person name="Tulloss R.E."/>
            <person name="Uehling J."/>
            <person name="Grigoriev I.V."/>
            <person name="Vagvolgyi C."/>
            <person name="Papp T."/>
            <person name="Martin F.M."/>
            <person name="Miettinen O."/>
            <person name="Hibbett D.S."/>
            <person name="Nagy L.G."/>
        </authorList>
    </citation>
    <scope>NUCLEOTIDE SEQUENCE [LARGE SCALE GENOMIC DNA]</scope>
    <source>
        <strain evidence="16 17">CBS 962.96</strain>
    </source>
</reference>
<dbReference type="InterPro" id="IPR036396">
    <property type="entry name" value="Cyt_P450_sf"/>
</dbReference>
<keyword evidence="15" id="KW-0732">Signal</keyword>
<dbReference type="AlphaFoldDB" id="A0A4V4HES7"/>
<organism evidence="16 17">
    <name type="scientific">Dendrothele bispora (strain CBS 962.96)</name>
    <dbReference type="NCBI Taxonomy" id="1314807"/>
    <lineage>
        <taxon>Eukaryota</taxon>
        <taxon>Fungi</taxon>
        <taxon>Dikarya</taxon>
        <taxon>Basidiomycota</taxon>
        <taxon>Agaricomycotina</taxon>
        <taxon>Agaricomycetes</taxon>
        <taxon>Agaricomycetidae</taxon>
        <taxon>Agaricales</taxon>
        <taxon>Agaricales incertae sedis</taxon>
        <taxon>Dendrothele</taxon>
    </lineage>
</organism>
<dbReference type="Pfam" id="PF00067">
    <property type="entry name" value="p450"/>
    <property type="match status" value="1"/>
</dbReference>
<keyword evidence="10 13" id="KW-0408">Iron</keyword>
<feature type="chain" id="PRO_5020328108" evidence="15">
    <location>
        <begin position="20"/>
        <end position="471"/>
    </location>
</feature>
<dbReference type="OrthoDB" id="1470350at2759"/>
<dbReference type="GO" id="GO:0016020">
    <property type="term" value="C:membrane"/>
    <property type="evidence" value="ECO:0007669"/>
    <property type="project" value="UniProtKB-SubCell"/>
</dbReference>
<evidence type="ECO:0000256" key="9">
    <source>
        <dbReference type="ARBA" id="ARBA00023002"/>
    </source>
</evidence>
<evidence type="ECO:0000256" key="4">
    <source>
        <dbReference type="ARBA" id="ARBA00010617"/>
    </source>
</evidence>
<dbReference type="InterPro" id="IPR017972">
    <property type="entry name" value="Cyt_P450_CS"/>
</dbReference>
<evidence type="ECO:0000313" key="17">
    <source>
        <dbReference type="Proteomes" id="UP000297245"/>
    </source>
</evidence>
<dbReference type="PROSITE" id="PS00086">
    <property type="entry name" value="CYTOCHROME_P450"/>
    <property type="match status" value="1"/>
</dbReference>
<dbReference type="InterPro" id="IPR002401">
    <property type="entry name" value="Cyt_P450_E_grp-I"/>
</dbReference>
<keyword evidence="7 13" id="KW-0479">Metal-binding</keyword>
<evidence type="ECO:0000256" key="7">
    <source>
        <dbReference type="ARBA" id="ARBA00022723"/>
    </source>
</evidence>
<keyword evidence="11 14" id="KW-0503">Monooxygenase</keyword>